<gene>
    <name evidence="1" type="ORF">H8710_01590</name>
</gene>
<dbReference type="Proteomes" id="UP000610760">
    <property type="component" value="Unassembled WGS sequence"/>
</dbReference>
<evidence type="ECO:0000313" key="2">
    <source>
        <dbReference type="Proteomes" id="UP000610760"/>
    </source>
</evidence>
<dbReference type="EMBL" id="JACRSV010000001">
    <property type="protein sequence ID" value="MBC8558754.1"/>
    <property type="molecule type" value="Genomic_DNA"/>
</dbReference>
<protein>
    <submittedName>
        <fullName evidence="1">Uncharacterized protein</fullName>
    </submittedName>
</protein>
<evidence type="ECO:0000313" key="1">
    <source>
        <dbReference type="EMBL" id="MBC8558754.1"/>
    </source>
</evidence>
<organism evidence="1 2">
    <name type="scientific">Fumia xinanensis</name>
    <dbReference type="NCBI Taxonomy" id="2763659"/>
    <lineage>
        <taxon>Bacteria</taxon>
        <taxon>Bacillati</taxon>
        <taxon>Bacillota</taxon>
        <taxon>Clostridia</taxon>
        <taxon>Eubacteriales</taxon>
        <taxon>Oscillospiraceae</taxon>
        <taxon>Fumia</taxon>
    </lineage>
</organism>
<accession>A0A926DZI3</accession>
<name>A0A926DZI3_9FIRM</name>
<dbReference type="AlphaFoldDB" id="A0A926DZI3"/>
<comment type="caution">
    <text evidence="1">The sequence shown here is derived from an EMBL/GenBank/DDBJ whole genome shotgun (WGS) entry which is preliminary data.</text>
</comment>
<reference evidence="1" key="1">
    <citation type="submission" date="2020-08" db="EMBL/GenBank/DDBJ databases">
        <title>Genome public.</title>
        <authorList>
            <person name="Liu C."/>
            <person name="Sun Q."/>
        </authorList>
    </citation>
    <scope>NUCLEOTIDE SEQUENCE</scope>
    <source>
        <strain evidence="1">NSJ-33</strain>
    </source>
</reference>
<keyword evidence="2" id="KW-1185">Reference proteome</keyword>
<dbReference type="Pfam" id="PF14035">
    <property type="entry name" value="YlzJ"/>
    <property type="match status" value="1"/>
</dbReference>
<sequence length="59" mass="6805">MMQPQENNTQYRRIEGRLCACRGQGAECRIDRIISTDLNDYLNPRFAPGAMLNTKPKTF</sequence>
<dbReference type="RefSeq" id="WP_249293638.1">
    <property type="nucleotide sequence ID" value="NZ_JACRSV010000001.1"/>
</dbReference>
<dbReference type="InterPro" id="IPR025619">
    <property type="entry name" value="YlzJ"/>
</dbReference>
<proteinExistence type="predicted"/>